<dbReference type="AlphaFoldDB" id="A0AAE1NDX9"/>
<dbReference type="EMBL" id="JAWZYT010006891">
    <property type="protein sequence ID" value="KAK4287380.1"/>
    <property type="molecule type" value="Genomic_DNA"/>
</dbReference>
<proteinExistence type="predicted"/>
<accession>A0AAE1NDX9</accession>
<dbReference type="Proteomes" id="UP001292094">
    <property type="component" value="Unassembled WGS sequence"/>
</dbReference>
<name>A0AAE1NDX9_9EUCA</name>
<reference evidence="1" key="1">
    <citation type="submission" date="2023-11" db="EMBL/GenBank/DDBJ databases">
        <title>Genome assemblies of two species of porcelain crab, Petrolisthes cinctipes and Petrolisthes manimaculis (Anomura: Porcellanidae).</title>
        <authorList>
            <person name="Angst P."/>
        </authorList>
    </citation>
    <scope>NUCLEOTIDE SEQUENCE</scope>
    <source>
        <strain evidence="1">PB745_02</strain>
        <tissue evidence="1">Gill</tissue>
    </source>
</reference>
<evidence type="ECO:0000313" key="2">
    <source>
        <dbReference type="Proteomes" id="UP001292094"/>
    </source>
</evidence>
<keyword evidence="2" id="KW-1185">Reference proteome</keyword>
<gene>
    <name evidence="1" type="ORF">Pmani_039549</name>
</gene>
<organism evidence="1 2">
    <name type="scientific">Petrolisthes manimaculis</name>
    <dbReference type="NCBI Taxonomy" id="1843537"/>
    <lineage>
        <taxon>Eukaryota</taxon>
        <taxon>Metazoa</taxon>
        <taxon>Ecdysozoa</taxon>
        <taxon>Arthropoda</taxon>
        <taxon>Crustacea</taxon>
        <taxon>Multicrustacea</taxon>
        <taxon>Malacostraca</taxon>
        <taxon>Eumalacostraca</taxon>
        <taxon>Eucarida</taxon>
        <taxon>Decapoda</taxon>
        <taxon>Pleocyemata</taxon>
        <taxon>Anomura</taxon>
        <taxon>Galatheoidea</taxon>
        <taxon>Porcellanidae</taxon>
        <taxon>Petrolisthes</taxon>
    </lineage>
</organism>
<comment type="caution">
    <text evidence="1">The sequence shown here is derived from an EMBL/GenBank/DDBJ whole genome shotgun (WGS) entry which is preliminary data.</text>
</comment>
<protein>
    <submittedName>
        <fullName evidence="1">Uncharacterized protein</fullName>
    </submittedName>
</protein>
<sequence length="89" mass="9928">MLLLGSPLSHPTRNQHLAIQEALAIAYSRLTADSAHRAFAMVNFLNSNLGSLMMSQNKALLTYRRSVTPNTTNTMMGSWTTRHQEVVIQ</sequence>
<evidence type="ECO:0000313" key="1">
    <source>
        <dbReference type="EMBL" id="KAK4287380.1"/>
    </source>
</evidence>